<sequence>MFFRSLIGAGVVVGAALIGTATTAAADPPNCTAADLAGVMAGVSAGTSSYLFTHPDVNAFFTGLKGKPRDQMSADIQAYFDAHPQVRDELRAVRQAAADFRDRCNAPLPDMPMG</sequence>
<dbReference type="Pfam" id="PF16525">
    <property type="entry name" value="MHB"/>
    <property type="match status" value="1"/>
</dbReference>
<dbReference type="Gene3D" id="1.20.20.20">
    <property type="entry name" value="Haemophore, haem-binding domain"/>
    <property type="match status" value="1"/>
</dbReference>
<evidence type="ECO:0000313" key="4">
    <source>
        <dbReference type="Proteomes" id="UP000005442"/>
    </source>
</evidence>
<dbReference type="NCBIfam" id="TIGR04529">
    <property type="entry name" value="MTB_hemophore"/>
    <property type="match status" value="1"/>
</dbReference>
<evidence type="ECO:0000313" key="3">
    <source>
        <dbReference type="EMBL" id="AEV73891.1"/>
    </source>
</evidence>
<name>G8RQ07_MYCRN</name>
<keyword evidence="1" id="KW-0732">Signal</keyword>
<feature type="signal peptide" evidence="1">
    <location>
        <begin position="1"/>
        <end position="26"/>
    </location>
</feature>
<keyword evidence="4" id="KW-1185">Reference proteome</keyword>
<gene>
    <name evidence="3" type="ordered locus">MycrhN_3368</name>
</gene>
<dbReference type="InterPro" id="IPR038378">
    <property type="entry name" value="MHB_sf"/>
</dbReference>
<feature type="chain" id="PRO_5003515095" description="Haemophore haem-binding domain-containing protein" evidence="1">
    <location>
        <begin position="27"/>
        <end position="114"/>
    </location>
</feature>
<reference evidence="3 4" key="1">
    <citation type="submission" date="2011-12" db="EMBL/GenBank/DDBJ databases">
        <title>Complete sequence of Mycobacterium rhodesiae NBB3.</title>
        <authorList>
            <consortium name="US DOE Joint Genome Institute"/>
            <person name="Lucas S."/>
            <person name="Han J."/>
            <person name="Lapidus A."/>
            <person name="Cheng J.-F."/>
            <person name="Goodwin L."/>
            <person name="Pitluck S."/>
            <person name="Peters L."/>
            <person name="Mikhailova N."/>
            <person name="Gu W."/>
            <person name="Detter J.C."/>
            <person name="Han C."/>
            <person name="Tapia R."/>
            <person name="Land M."/>
            <person name="Hauser L."/>
            <person name="Kyrpides N."/>
            <person name="Ivanova N."/>
            <person name="Pagani I."/>
            <person name="Mattes T."/>
            <person name="Holmes A."/>
            <person name="Rutledge P."/>
            <person name="Paulsen I."/>
            <person name="Coleman N."/>
            <person name="Woyke T."/>
        </authorList>
    </citation>
    <scope>NUCLEOTIDE SEQUENCE [LARGE SCALE GENOMIC DNA]</scope>
    <source>
        <strain evidence="3 4">NBB3</strain>
    </source>
</reference>
<dbReference type="KEGG" id="mrh:MycrhN_3368"/>
<protein>
    <recommendedName>
        <fullName evidence="2">Haemophore haem-binding domain-containing protein</fullName>
    </recommendedName>
</protein>
<feature type="domain" description="Haemophore haem-binding" evidence="2">
    <location>
        <begin position="29"/>
        <end position="105"/>
    </location>
</feature>
<dbReference type="InterPro" id="IPR032407">
    <property type="entry name" value="MHB"/>
</dbReference>
<dbReference type="eggNOG" id="ENOG5031PPX">
    <property type="taxonomic scope" value="Bacteria"/>
</dbReference>
<evidence type="ECO:0000259" key="2">
    <source>
        <dbReference type="Pfam" id="PF16525"/>
    </source>
</evidence>
<dbReference type="GO" id="GO:0020037">
    <property type="term" value="F:heme binding"/>
    <property type="evidence" value="ECO:0007669"/>
    <property type="project" value="InterPro"/>
</dbReference>
<dbReference type="STRING" id="710685.MycrhN_3368"/>
<organism evidence="3 4">
    <name type="scientific">Mycolicibacterium rhodesiae (strain NBB3)</name>
    <name type="common">Mycobacterium rhodesiae</name>
    <dbReference type="NCBI Taxonomy" id="710685"/>
    <lineage>
        <taxon>Bacteria</taxon>
        <taxon>Bacillati</taxon>
        <taxon>Actinomycetota</taxon>
        <taxon>Actinomycetes</taxon>
        <taxon>Mycobacteriales</taxon>
        <taxon>Mycobacteriaceae</taxon>
        <taxon>Mycolicibacterium</taxon>
    </lineage>
</organism>
<dbReference type="EMBL" id="CP003169">
    <property type="protein sequence ID" value="AEV73891.1"/>
    <property type="molecule type" value="Genomic_DNA"/>
</dbReference>
<dbReference type="PATRIC" id="fig|710685.3.peg.3375"/>
<proteinExistence type="predicted"/>
<dbReference type="AlphaFoldDB" id="G8RQ07"/>
<dbReference type="HOGENOM" id="CLU_127621_2_0_11"/>
<accession>G8RQ07</accession>
<dbReference type="OrthoDB" id="7448035at2"/>
<dbReference type="Proteomes" id="UP000005442">
    <property type="component" value="Chromosome"/>
</dbReference>
<dbReference type="RefSeq" id="WP_014211647.1">
    <property type="nucleotide sequence ID" value="NC_016604.1"/>
</dbReference>
<evidence type="ECO:0000256" key="1">
    <source>
        <dbReference type="SAM" id="SignalP"/>
    </source>
</evidence>